<feature type="transmembrane region" description="Helical" evidence="7">
    <location>
        <begin position="96"/>
        <end position="116"/>
    </location>
</feature>
<feature type="compositionally biased region" description="Polar residues" evidence="6">
    <location>
        <begin position="314"/>
        <end position="326"/>
    </location>
</feature>
<feature type="transmembrane region" description="Helical" evidence="7">
    <location>
        <begin position="508"/>
        <end position="529"/>
    </location>
</feature>
<feature type="region of interest" description="Disordered" evidence="6">
    <location>
        <begin position="1"/>
        <end position="79"/>
    </location>
</feature>
<evidence type="ECO:0000256" key="3">
    <source>
        <dbReference type="ARBA" id="ARBA00022692"/>
    </source>
</evidence>
<dbReference type="Gene3D" id="1.20.1250.20">
    <property type="entry name" value="MFS general substrate transporter like domains"/>
    <property type="match status" value="1"/>
</dbReference>
<dbReference type="Pfam" id="PF07690">
    <property type="entry name" value="MFS_1"/>
    <property type="match status" value="1"/>
</dbReference>
<feature type="transmembrane region" description="Helical" evidence="7">
    <location>
        <begin position="128"/>
        <end position="151"/>
    </location>
</feature>
<feature type="transmembrane region" description="Helical" evidence="7">
    <location>
        <begin position="352"/>
        <end position="374"/>
    </location>
</feature>
<feature type="region of interest" description="Disordered" evidence="6">
    <location>
        <begin position="566"/>
        <end position="597"/>
    </location>
</feature>
<keyword evidence="10" id="KW-1185">Reference proteome</keyword>
<dbReference type="InterPro" id="IPR036259">
    <property type="entry name" value="MFS_trans_sf"/>
</dbReference>
<evidence type="ECO:0000256" key="6">
    <source>
        <dbReference type="SAM" id="MobiDB-lite"/>
    </source>
</evidence>
<accession>A0ABP0BDH3</accession>
<protein>
    <recommendedName>
        <fullName evidence="8">Major facilitator superfamily (MFS) profile domain-containing protein</fullName>
    </recommendedName>
</protein>
<keyword evidence="5 7" id="KW-0472">Membrane</keyword>
<feature type="transmembrane region" description="Helical" evidence="7">
    <location>
        <begin position="535"/>
        <end position="556"/>
    </location>
</feature>
<feature type="transmembrane region" description="Helical" evidence="7">
    <location>
        <begin position="470"/>
        <end position="496"/>
    </location>
</feature>
<feature type="transmembrane region" description="Helical" evidence="7">
    <location>
        <begin position="445"/>
        <end position="464"/>
    </location>
</feature>
<dbReference type="InterPro" id="IPR011701">
    <property type="entry name" value="MFS"/>
</dbReference>
<evidence type="ECO:0000313" key="10">
    <source>
        <dbReference type="Proteomes" id="UP001642406"/>
    </source>
</evidence>
<dbReference type="CDD" id="cd17323">
    <property type="entry name" value="MFS_Tpo1_MDR_like"/>
    <property type="match status" value="1"/>
</dbReference>
<feature type="transmembrane region" description="Helical" evidence="7">
    <location>
        <begin position="252"/>
        <end position="271"/>
    </location>
</feature>
<feature type="compositionally biased region" description="Basic and acidic residues" evidence="6">
    <location>
        <begin position="50"/>
        <end position="61"/>
    </location>
</feature>
<dbReference type="PROSITE" id="PS50850">
    <property type="entry name" value="MFS"/>
    <property type="match status" value="1"/>
</dbReference>
<sequence>MTASSETLSPQPPPIQSSVLEAHNNEVDDKPSYATMTSPASPSPSLPAEPVREEPMADDKGLSCCDDEQPEVPPDPAEEGLVPPRYSVYSLWEKRWIVLAVSAAAFFSPVTAQIYLPALNVIAADFRITATQVNLTMTTYMIFQGITPMFVGGLADGAGRRPAYMICFAVYIVANVGLAVCHNYASLLVVRMIQSAGSSSTIALCQAVVADIVTSAERGQYIGFTVLPTVLAPTLGPILGGVLSQYLGWRSIFWFLVISSAVMFVVLLLFLPETCRQIVGDGSIRPHPLYRTFWQLFTDWRAKRQYRKKRAKNNDSSGLERTPTRASSVRPPLKVTFPNPLRSLLMLFEKQIGILVGYNAIVFAGFYSISVAMPSQYALVYGYNDLVIGLMYIPMAAGSALTAFVMGPLMNWNYRRHARRLGMPVDKSRQTDLAQFPIERARLEIGIPLAVLAAAVLLCWGWALQCRVSVALPCVLNFLYGIGMIGFNNATSVLLIDVSPGQAGAAVAANNLARCLLGALFSAVIVPMIDRLGVGWAFVLLGLLYIVFLPLMFLLMRNGIRYRQEQADKDASKKQRRVEKREEKQRRAREEAGEVVV</sequence>
<keyword evidence="4 7" id="KW-1133">Transmembrane helix</keyword>
<feature type="region of interest" description="Disordered" evidence="6">
    <location>
        <begin position="307"/>
        <end position="326"/>
    </location>
</feature>
<gene>
    <name evidence="9" type="ORF">SBRCBS47491_003204</name>
</gene>
<evidence type="ECO:0000256" key="1">
    <source>
        <dbReference type="ARBA" id="ARBA00004141"/>
    </source>
</evidence>
<dbReference type="PANTHER" id="PTHR23502">
    <property type="entry name" value="MAJOR FACILITATOR SUPERFAMILY"/>
    <property type="match status" value="1"/>
</dbReference>
<reference evidence="9 10" key="1">
    <citation type="submission" date="2024-01" db="EMBL/GenBank/DDBJ databases">
        <authorList>
            <person name="Allen C."/>
            <person name="Tagirdzhanova G."/>
        </authorList>
    </citation>
    <scope>NUCLEOTIDE SEQUENCE [LARGE SCALE GENOMIC DNA]</scope>
</reference>
<dbReference type="Gene3D" id="1.20.1720.10">
    <property type="entry name" value="Multidrug resistance protein D"/>
    <property type="match status" value="1"/>
</dbReference>
<evidence type="ECO:0000259" key="8">
    <source>
        <dbReference type="PROSITE" id="PS50850"/>
    </source>
</evidence>
<evidence type="ECO:0000256" key="5">
    <source>
        <dbReference type="ARBA" id="ARBA00023136"/>
    </source>
</evidence>
<name>A0ABP0BDH3_9PEZI</name>
<dbReference type="EMBL" id="CAWUHC010000021">
    <property type="protein sequence ID" value="CAK7217571.1"/>
    <property type="molecule type" value="Genomic_DNA"/>
</dbReference>
<dbReference type="Proteomes" id="UP001642406">
    <property type="component" value="Unassembled WGS sequence"/>
</dbReference>
<dbReference type="SUPFAM" id="SSF103473">
    <property type="entry name" value="MFS general substrate transporter"/>
    <property type="match status" value="1"/>
</dbReference>
<keyword evidence="2" id="KW-0813">Transport</keyword>
<dbReference type="InterPro" id="IPR020846">
    <property type="entry name" value="MFS_dom"/>
</dbReference>
<evidence type="ECO:0000313" key="9">
    <source>
        <dbReference type="EMBL" id="CAK7217571.1"/>
    </source>
</evidence>
<comment type="caution">
    <text evidence="9">The sequence shown here is derived from an EMBL/GenBank/DDBJ whole genome shotgun (WGS) entry which is preliminary data.</text>
</comment>
<evidence type="ECO:0000256" key="2">
    <source>
        <dbReference type="ARBA" id="ARBA00022448"/>
    </source>
</evidence>
<evidence type="ECO:0000256" key="4">
    <source>
        <dbReference type="ARBA" id="ARBA00022989"/>
    </source>
</evidence>
<feature type="domain" description="Major facilitator superfamily (MFS) profile" evidence="8">
    <location>
        <begin position="97"/>
        <end position="560"/>
    </location>
</feature>
<keyword evidence="3 7" id="KW-0812">Transmembrane</keyword>
<proteinExistence type="predicted"/>
<organism evidence="9 10">
    <name type="scientific">Sporothrix bragantina</name>
    <dbReference type="NCBI Taxonomy" id="671064"/>
    <lineage>
        <taxon>Eukaryota</taxon>
        <taxon>Fungi</taxon>
        <taxon>Dikarya</taxon>
        <taxon>Ascomycota</taxon>
        <taxon>Pezizomycotina</taxon>
        <taxon>Sordariomycetes</taxon>
        <taxon>Sordariomycetidae</taxon>
        <taxon>Ophiostomatales</taxon>
        <taxon>Ophiostomataceae</taxon>
        <taxon>Sporothrix</taxon>
    </lineage>
</organism>
<feature type="transmembrane region" description="Helical" evidence="7">
    <location>
        <begin position="163"/>
        <end position="185"/>
    </location>
</feature>
<dbReference type="PANTHER" id="PTHR23502:SF51">
    <property type="entry name" value="QUINIDINE RESISTANCE PROTEIN 1-RELATED"/>
    <property type="match status" value="1"/>
</dbReference>
<comment type="subcellular location">
    <subcellularLocation>
        <location evidence="1">Membrane</location>
        <topology evidence="1">Multi-pass membrane protein</topology>
    </subcellularLocation>
</comment>
<feature type="transmembrane region" description="Helical" evidence="7">
    <location>
        <begin position="386"/>
        <end position="410"/>
    </location>
</feature>
<evidence type="ECO:0000256" key="7">
    <source>
        <dbReference type="SAM" id="Phobius"/>
    </source>
</evidence>